<dbReference type="InterPro" id="IPR053178">
    <property type="entry name" value="Osmoadaptation_assoc"/>
</dbReference>
<dbReference type="Pfam" id="PF00172">
    <property type="entry name" value="Zn_clus"/>
    <property type="match status" value="1"/>
</dbReference>
<dbReference type="PROSITE" id="PS50048">
    <property type="entry name" value="ZN2_CY6_FUNGAL_2"/>
    <property type="match status" value="1"/>
</dbReference>
<evidence type="ECO:0000313" key="5">
    <source>
        <dbReference type="Proteomes" id="UP000664203"/>
    </source>
</evidence>
<evidence type="ECO:0000256" key="1">
    <source>
        <dbReference type="ARBA" id="ARBA00023242"/>
    </source>
</evidence>
<reference evidence="4" key="1">
    <citation type="submission" date="2021-03" db="EMBL/GenBank/DDBJ databases">
        <authorList>
            <person name="Tagirdzhanova G."/>
        </authorList>
    </citation>
    <scope>NUCLEOTIDE SEQUENCE</scope>
</reference>
<protein>
    <recommendedName>
        <fullName evidence="3">Zn(2)-C6 fungal-type domain-containing protein</fullName>
    </recommendedName>
</protein>
<accession>A0A8H3G7C6</accession>
<keyword evidence="1" id="KW-0539">Nucleus</keyword>
<feature type="region of interest" description="Disordered" evidence="2">
    <location>
        <begin position="530"/>
        <end position="557"/>
    </location>
</feature>
<dbReference type="OrthoDB" id="4491390at2759"/>
<dbReference type="Gene3D" id="4.10.240.10">
    <property type="entry name" value="Zn(2)-C6 fungal-type DNA-binding domain"/>
    <property type="match status" value="1"/>
</dbReference>
<evidence type="ECO:0000313" key="4">
    <source>
        <dbReference type="EMBL" id="CAF9937863.1"/>
    </source>
</evidence>
<dbReference type="PANTHER" id="PTHR38111:SF2">
    <property type="entry name" value="FINGER DOMAIN PROTEIN, PUTATIVE (AFU_ORTHOLOGUE AFUA_1G01560)-RELATED"/>
    <property type="match status" value="1"/>
</dbReference>
<dbReference type="SUPFAM" id="SSF57701">
    <property type="entry name" value="Zn2/Cys6 DNA-binding domain"/>
    <property type="match status" value="1"/>
</dbReference>
<organism evidence="4 5">
    <name type="scientific">Alectoria fallacina</name>
    <dbReference type="NCBI Taxonomy" id="1903189"/>
    <lineage>
        <taxon>Eukaryota</taxon>
        <taxon>Fungi</taxon>
        <taxon>Dikarya</taxon>
        <taxon>Ascomycota</taxon>
        <taxon>Pezizomycotina</taxon>
        <taxon>Lecanoromycetes</taxon>
        <taxon>OSLEUM clade</taxon>
        <taxon>Lecanoromycetidae</taxon>
        <taxon>Lecanorales</taxon>
        <taxon>Lecanorineae</taxon>
        <taxon>Parmeliaceae</taxon>
        <taxon>Alectoria</taxon>
    </lineage>
</organism>
<feature type="domain" description="Zn(2)-C6 fungal-type" evidence="3">
    <location>
        <begin position="7"/>
        <end position="35"/>
    </location>
</feature>
<dbReference type="GO" id="GO:0008270">
    <property type="term" value="F:zinc ion binding"/>
    <property type="evidence" value="ECO:0007669"/>
    <property type="project" value="InterPro"/>
</dbReference>
<sequence length="569" mass="64320">MGKRSSGCITCRKRKVKCDEAKPQCERCKKATYKCAGYDQPWLDEAPYVREAHERFRVRDELYLARQDAFFPKEALTSQGFLPAERVAQELNLSAFREDICRSFLFHRLCSGELFSKAISWWLNPAPRVEVQSRTLVSASKAMAAAFFGRIHHQPQIITEGTKLYGEALRNLSSDISHKEKAFTFETLGATMALNMYEVCLCSSIRHEAEALLIHTKLIHLTSGTHGWITHAGGIGKLIHARGPELHKSYPEKEIYLESRIILVANSMFACQRSFLDEQRWKDVPWEDNVSGKSPFDYLVDVLSDLPYFLEHVAHHNTPMAAGLPERPDKDSLQEQLLERLQILKELREAWYVNYSTPGWRISVASSASSEGLDNVRPPFDSAVCFTDLYRAYEYCLYHLTCILLFLLYQDLSPDNLQSVEDISPGLFPNGSILQLVRNICRCTDFLCLEKHGSRGYIILQLPATVAYLATDQNTPEAKWLYAVCKKHARSSGFGWGDFAMEQVTPLSEWLASCRDRRRSVGANRQFAAVPPSWAPDSPEGAIGSPTPQSDAALPMRPWGNLEEAVLNG</sequence>
<evidence type="ECO:0000259" key="3">
    <source>
        <dbReference type="PROSITE" id="PS50048"/>
    </source>
</evidence>
<dbReference type="AlphaFoldDB" id="A0A8H3G7C6"/>
<dbReference type="GO" id="GO:0000981">
    <property type="term" value="F:DNA-binding transcription factor activity, RNA polymerase II-specific"/>
    <property type="evidence" value="ECO:0007669"/>
    <property type="project" value="InterPro"/>
</dbReference>
<keyword evidence="5" id="KW-1185">Reference proteome</keyword>
<gene>
    <name evidence="4" type="ORF">ALECFALPRED_007435</name>
</gene>
<comment type="caution">
    <text evidence="4">The sequence shown here is derived from an EMBL/GenBank/DDBJ whole genome shotgun (WGS) entry which is preliminary data.</text>
</comment>
<dbReference type="CDD" id="cd00067">
    <property type="entry name" value="GAL4"/>
    <property type="match status" value="1"/>
</dbReference>
<dbReference type="InterPro" id="IPR036864">
    <property type="entry name" value="Zn2-C6_fun-type_DNA-bd_sf"/>
</dbReference>
<dbReference type="SMART" id="SM00066">
    <property type="entry name" value="GAL4"/>
    <property type="match status" value="1"/>
</dbReference>
<dbReference type="PROSITE" id="PS00463">
    <property type="entry name" value="ZN2_CY6_FUNGAL_1"/>
    <property type="match status" value="1"/>
</dbReference>
<dbReference type="Proteomes" id="UP000664203">
    <property type="component" value="Unassembled WGS sequence"/>
</dbReference>
<evidence type="ECO:0000256" key="2">
    <source>
        <dbReference type="SAM" id="MobiDB-lite"/>
    </source>
</evidence>
<dbReference type="InterPro" id="IPR001138">
    <property type="entry name" value="Zn2Cys6_DnaBD"/>
</dbReference>
<name>A0A8H3G7C6_9LECA</name>
<dbReference type="EMBL" id="CAJPDR010000493">
    <property type="protein sequence ID" value="CAF9937863.1"/>
    <property type="molecule type" value="Genomic_DNA"/>
</dbReference>
<dbReference type="PANTHER" id="PTHR38111">
    <property type="entry name" value="ZN(2)-C6 FUNGAL-TYPE DOMAIN-CONTAINING PROTEIN-RELATED"/>
    <property type="match status" value="1"/>
</dbReference>
<proteinExistence type="predicted"/>